<dbReference type="InterPro" id="IPR011050">
    <property type="entry name" value="Pectin_lyase_fold/virulence"/>
</dbReference>
<feature type="active site" evidence="8">
    <location>
        <position position="77"/>
    </location>
</feature>
<keyword evidence="11" id="KW-1185">Reference proteome</keyword>
<comment type="subcellular location">
    <subcellularLocation>
        <location evidence="1">Secreted</location>
        <location evidence="1">Cell wall</location>
    </subcellularLocation>
</comment>
<proteinExistence type="inferred from homology"/>
<keyword evidence="6 9" id="KW-0326">Glycosidase</keyword>
<evidence type="ECO:0000256" key="2">
    <source>
        <dbReference type="ARBA" id="ARBA00008834"/>
    </source>
</evidence>
<dbReference type="SMART" id="SM00710">
    <property type="entry name" value="PbH1"/>
    <property type="match status" value="5"/>
</dbReference>
<dbReference type="GO" id="GO:0004650">
    <property type="term" value="F:polygalacturonase activity"/>
    <property type="evidence" value="ECO:0007669"/>
    <property type="project" value="InterPro"/>
</dbReference>
<evidence type="ECO:0000256" key="7">
    <source>
        <dbReference type="ARBA" id="ARBA00023316"/>
    </source>
</evidence>
<dbReference type="PANTHER" id="PTHR31375">
    <property type="match status" value="1"/>
</dbReference>
<keyword evidence="7" id="KW-0961">Cell wall biogenesis/degradation</keyword>
<evidence type="ECO:0000313" key="11">
    <source>
        <dbReference type="Proteomes" id="UP001419268"/>
    </source>
</evidence>
<dbReference type="Proteomes" id="UP001419268">
    <property type="component" value="Unassembled WGS sequence"/>
</dbReference>
<gene>
    <name evidence="10" type="ORF">Scep_029288</name>
</gene>
<dbReference type="AlphaFoldDB" id="A0AAP0E1U8"/>
<organism evidence="10 11">
    <name type="scientific">Stephania cephalantha</name>
    <dbReference type="NCBI Taxonomy" id="152367"/>
    <lineage>
        <taxon>Eukaryota</taxon>
        <taxon>Viridiplantae</taxon>
        <taxon>Streptophyta</taxon>
        <taxon>Embryophyta</taxon>
        <taxon>Tracheophyta</taxon>
        <taxon>Spermatophyta</taxon>
        <taxon>Magnoliopsida</taxon>
        <taxon>Ranunculales</taxon>
        <taxon>Menispermaceae</taxon>
        <taxon>Menispermoideae</taxon>
        <taxon>Cissampelideae</taxon>
        <taxon>Stephania</taxon>
    </lineage>
</organism>
<dbReference type="GO" id="GO:0071555">
    <property type="term" value="P:cell wall organization"/>
    <property type="evidence" value="ECO:0007669"/>
    <property type="project" value="UniProtKB-KW"/>
</dbReference>
<evidence type="ECO:0000256" key="1">
    <source>
        <dbReference type="ARBA" id="ARBA00004191"/>
    </source>
</evidence>
<reference evidence="10 11" key="1">
    <citation type="submission" date="2024-01" db="EMBL/GenBank/DDBJ databases">
        <title>Genome assemblies of Stephania.</title>
        <authorList>
            <person name="Yang L."/>
        </authorList>
    </citation>
    <scope>NUCLEOTIDE SEQUENCE [LARGE SCALE GENOMIC DNA]</scope>
    <source>
        <strain evidence="10">JXDWG</strain>
        <tissue evidence="10">Leaf</tissue>
    </source>
</reference>
<name>A0AAP0E1U8_9MAGN</name>
<dbReference type="InterPro" id="IPR012334">
    <property type="entry name" value="Pectin_lyas_fold"/>
</dbReference>
<evidence type="ECO:0000256" key="9">
    <source>
        <dbReference type="RuleBase" id="RU361169"/>
    </source>
</evidence>
<keyword evidence="3" id="KW-0134">Cell wall</keyword>
<dbReference type="InterPro" id="IPR006626">
    <property type="entry name" value="PbH1"/>
</dbReference>
<comment type="similarity">
    <text evidence="2 9">Belongs to the glycosyl hydrolase 28 family.</text>
</comment>
<evidence type="ECO:0000256" key="8">
    <source>
        <dbReference type="PROSITE-ProRule" id="PRU10052"/>
    </source>
</evidence>
<keyword evidence="5 9" id="KW-0378">Hydrolase</keyword>
<dbReference type="PROSITE" id="PS00502">
    <property type="entry name" value="POLYGALACTURONASE"/>
    <property type="match status" value="1"/>
</dbReference>
<evidence type="ECO:0000256" key="4">
    <source>
        <dbReference type="ARBA" id="ARBA00022525"/>
    </source>
</evidence>
<dbReference type="Pfam" id="PF00295">
    <property type="entry name" value="Glyco_hydro_28"/>
    <property type="match status" value="1"/>
</dbReference>
<keyword evidence="4" id="KW-0964">Secreted</keyword>
<protein>
    <recommendedName>
        <fullName evidence="12">Polygalacturonase</fullName>
    </recommendedName>
</protein>
<dbReference type="SUPFAM" id="SSF51126">
    <property type="entry name" value="Pectin lyase-like"/>
    <property type="match status" value="1"/>
</dbReference>
<dbReference type="FunFam" id="2.160.20.10:FF:000111">
    <property type="entry name" value="Pectin lyase-like superfamily protein"/>
    <property type="match status" value="1"/>
</dbReference>
<sequence length="230" mass="24038">MNSQVFHIVIHNCMNVNLQGVQVTASGNSPNTDGIHVEASTGVTITRAAIKTGDDCISIGPGTTNLLMENINCGPGHGISIGSLGKAMNEQGVQNVTVKTATFTGSQNGVRIKTWARSSNGYVKGVLFEDITMNNAQNPIIIDQNYCPHNEGCPGQVSGVKISDVVYMNIRGTSASQVAMKFDCSRKAPCSGIVLDNVDLTYKNKPALSSCTSADGSASGFVHPSSCLAA</sequence>
<accession>A0AAP0E1U8</accession>
<evidence type="ECO:0000256" key="6">
    <source>
        <dbReference type="ARBA" id="ARBA00023295"/>
    </source>
</evidence>
<evidence type="ECO:0008006" key="12">
    <source>
        <dbReference type="Google" id="ProtNLM"/>
    </source>
</evidence>
<evidence type="ECO:0000313" key="10">
    <source>
        <dbReference type="EMBL" id="KAK9082817.1"/>
    </source>
</evidence>
<evidence type="ECO:0000256" key="3">
    <source>
        <dbReference type="ARBA" id="ARBA00022512"/>
    </source>
</evidence>
<dbReference type="GO" id="GO:0005975">
    <property type="term" value="P:carbohydrate metabolic process"/>
    <property type="evidence" value="ECO:0007669"/>
    <property type="project" value="InterPro"/>
</dbReference>
<evidence type="ECO:0000256" key="5">
    <source>
        <dbReference type="ARBA" id="ARBA00022801"/>
    </source>
</evidence>
<dbReference type="Gene3D" id="2.160.20.10">
    <property type="entry name" value="Single-stranded right-handed beta-helix, Pectin lyase-like"/>
    <property type="match status" value="1"/>
</dbReference>
<dbReference type="InterPro" id="IPR000743">
    <property type="entry name" value="Glyco_hydro_28"/>
</dbReference>
<comment type="caution">
    <text evidence="10">The sequence shown here is derived from an EMBL/GenBank/DDBJ whole genome shotgun (WGS) entry which is preliminary data.</text>
</comment>
<dbReference type="EMBL" id="JBBNAG010000013">
    <property type="protein sequence ID" value="KAK9082817.1"/>
    <property type="molecule type" value="Genomic_DNA"/>
</dbReference>